<accession>A0A0A9CVM5</accession>
<protein>
    <submittedName>
        <fullName evidence="1">Uncharacterized protein</fullName>
    </submittedName>
</protein>
<evidence type="ECO:0000313" key="1">
    <source>
        <dbReference type="EMBL" id="JAD80404.1"/>
    </source>
</evidence>
<reference evidence="1" key="1">
    <citation type="submission" date="2014-09" db="EMBL/GenBank/DDBJ databases">
        <authorList>
            <person name="Magalhaes I.L.F."/>
            <person name="Oliveira U."/>
            <person name="Santos F.R."/>
            <person name="Vidigal T.H.D.A."/>
            <person name="Brescovit A.D."/>
            <person name="Santos A.J."/>
        </authorList>
    </citation>
    <scope>NUCLEOTIDE SEQUENCE</scope>
    <source>
        <tissue evidence="1">Shoot tissue taken approximately 20 cm above the soil surface</tissue>
    </source>
</reference>
<reference evidence="1" key="2">
    <citation type="journal article" date="2015" name="Data Brief">
        <title>Shoot transcriptome of the giant reed, Arundo donax.</title>
        <authorList>
            <person name="Barrero R.A."/>
            <person name="Guerrero F.D."/>
            <person name="Moolhuijzen P."/>
            <person name="Goolsby J.A."/>
            <person name="Tidwell J."/>
            <person name="Bellgard S.E."/>
            <person name="Bellgard M.I."/>
        </authorList>
    </citation>
    <scope>NUCLEOTIDE SEQUENCE</scope>
    <source>
        <tissue evidence="1">Shoot tissue taken approximately 20 cm above the soil surface</tissue>
    </source>
</reference>
<organism evidence="1">
    <name type="scientific">Arundo donax</name>
    <name type="common">Giant reed</name>
    <name type="synonym">Donax arundinaceus</name>
    <dbReference type="NCBI Taxonomy" id="35708"/>
    <lineage>
        <taxon>Eukaryota</taxon>
        <taxon>Viridiplantae</taxon>
        <taxon>Streptophyta</taxon>
        <taxon>Embryophyta</taxon>
        <taxon>Tracheophyta</taxon>
        <taxon>Spermatophyta</taxon>
        <taxon>Magnoliopsida</taxon>
        <taxon>Liliopsida</taxon>
        <taxon>Poales</taxon>
        <taxon>Poaceae</taxon>
        <taxon>PACMAD clade</taxon>
        <taxon>Arundinoideae</taxon>
        <taxon>Arundineae</taxon>
        <taxon>Arundo</taxon>
    </lineage>
</organism>
<dbReference type="EMBL" id="GBRH01217491">
    <property type="protein sequence ID" value="JAD80404.1"/>
    <property type="molecule type" value="Transcribed_RNA"/>
</dbReference>
<dbReference type="AlphaFoldDB" id="A0A0A9CVM5"/>
<proteinExistence type="predicted"/>
<sequence length="149" mass="16650">MPSKLAHDSVNEVLLHVDVEDKWLPREPVHGVSYVQRGQTQCCTLIDSLHRVWTPPKVIVPKSVQLHDVLQVRPVNRHVCLTPAPHVPHCRAILVNVPIHPVTIRGRVHQRTADGEPLVRPKLECSGHPVKRVCGSPLCMHCISLGTSR</sequence>
<name>A0A0A9CVM5_ARUDO</name>